<organism evidence="4 5">
    <name type="scientific">Pyronema omphalodes (strain CBS 100304)</name>
    <name type="common">Pyronema confluens</name>
    <dbReference type="NCBI Taxonomy" id="1076935"/>
    <lineage>
        <taxon>Eukaryota</taxon>
        <taxon>Fungi</taxon>
        <taxon>Dikarya</taxon>
        <taxon>Ascomycota</taxon>
        <taxon>Pezizomycotina</taxon>
        <taxon>Pezizomycetes</taxon>
        <taxon>Pezizales</taxon>
        <taxon>Pyronemataceae</taxon>
        <taxon>Pyronema</taxon>
    </lineage>
</organism>
<dbReference type="InterPro" id="IPR029058">
    <property type="entry name" value="AB_hydrolase_fold"/>
</dbReference>
<feature type="region of interest" description="Disordered" evidence="2">
    <location>
        <begin position="278"/>
        <end position="298"/>
    </location>
</feature>
<feature type="compositionally biased region" description="Basic and acidic residues" evidence="2">
    <location>
        <begin position="570"/>
        <end position="582"/>
    </location>
</feature>
<evidence type="ECO:0000256" key="2">
    <source>
        <dbReference type="SAM" id="MobiDB-lite"/>
    </source>
</evidence>
<dbReference type="eggNOG" id="KOG1515">
    <property type="taxonomic scope" value="Eukaryota"/>
</dbReference>
<gene>
    <name evidence="4" type="ORF">PCON_11244</name>
</gene>
<dbReference type="EMBL" id="HF935629">
    <property type="protein sequence ID" value="CCX31721.1"/>
    <property type="molecule type" value="Genomic_DNA"/>
</dbReference>
<reference evidence="4 5" key="1">
    <citation type="journal article" date="2013" name="PLoS Genet.">
        <title>The genome and development-dependent transcriptomes of Pyronema confluens: a window into fungal evolution.</title>
        <authorList>
            <person name="Traeger S."/>
            <person name="Altegoer F."/>
            <person name="Freitag M."/>
            <person name="Gabaldon T."/>
            <person name="Kempken F."/>
            <person name="Kumar A."/>
            <person name="Marcet-Houben M."/>
            <person name="Poggeler S."/>
            <person name="Stajich J.E."/>
            <person name="Nowrousian M."/>
        </authorList>
    </citation>
    <scope>NUCLEOTIDE SEQUENCE [LARGE SCALE GENOMIC DNA]</scope>
    <source>
        <strain evidence="5">CBS 100304</strain>
        <tissue evidence="4">Vegetative mycelium</tissue>
    </source>
</reference>
<dbReference type="PANTHER" id="PTHR48081:SF19">
    <property type="entry name" value="AB HYDROLASE SUPERFAMILY PROTEIN C4A8.06C"/>
    <property type="match status" value="1"/>
</dbReference>
<protein>
    <submittedName>
        <fullName evidence="4">Similar to AB hydrolase superfamily protein C4A8.06c acc. no. O14158</fullName>
    </submittedName>
</protein>
<dbReference type="STRING" id="1076935.U4LUJ9"/>
<dbReference type="Pfam" id="PF07859">
    <property type="entry name" value="Abhydrolase_3"/>
    <property type="match status" value="2"/>
</dbReference>
<evidence type="ECO:0000256" key="1">
    <source>
        <dbReference type="ARBA" id="ARBA00022801"/>
    </source>
</evidence>
<dbReference type="OrthoDB" id="2336090at2759"/>
<dbReference type="Proteomes" id="UP000018144">
    <property type="component" value="Unassembled WGS sequence"/>
</dbReference>
<dbReference type="Gene3D" id="3.40.50.1820">
    <property type="entry name" value="alpha/beta hydrolase"/>
    <property type="match status" value="1"/>
</dbReference>
<dbReference type="PANTHER" id="PTHR48081">
    <property type="entry name" value="AB HYDROLASE SUPERFAMILY PROTEIN C4A8.06C"/>
    <property type="match status" value="1"/>
</dbReference>
<evidence type="ECO:0000259" key="3">
    <source>
        <dbReference type="Pfam" id="PF07859"/>
    </source>
</evidence>
<feature type="domain" description="Alpha/beta hydrolase fold-3" evidence="3">
    <location>
        <begin position="151"/>
        <end position="264"/>
    </location>
</feature>
<keyword evidence="1 4" id="KW-0378">Hydrolase</keyword>
<dbReference type="SUPFAM" id="SSF53474">
    <property type="entry name" value="alpha/beta-Hydrolases"/>
    <property type="match status" value="1"/>
</dbReference>
<dbReference type="GO" id="GO:0016787">
    <property type="term" value="F:hydrolase activity"/>
    <property type="evidence" value="ECO:0007669"/>
    <property type="project" value="UniProtKB-KW"/>
</dbReference>
<keyword evidence="5" id="KW-1185">Reference proteome</keyword>
<name>U4LUJ9_PYROM</name>
<accession>U4LUJ9</accession>
<dbReference type="OMA" id="YDSCCHV"/>
<evidence type="ECO:0000313" key="5">
    <source>
        <dbReference type="Proteomes" id="UP000018144"/>
    </source>
</evidence>
<feature type="compositionally biased region" description="Acidic residues" evidence="2">
    <location>
        <begin position="516"/>
        <end position="526"/>
    </location>
</feature>
<dbReference type="InterPro" id="IPR050300">
    <property type="entry name" value="GDXG_lipolytic_enzyme"/>
</dbReference>
<sequence>MPFNTLTVACSTAPTVITTFFNHFCACSPTTSKPNADDENFELSYEEGVALIRRFLTHASHHTVEELQAFTAMYVPAPTWVRTENIVIPSEFMIESGEMVKRALGDTAMGQGEAAEWWKWREKDLRAEWIWVREKWWGDEDAEREKDKKVMLYIHGGAYYFGSVDEHRYQLQRHARKLGCRVFAPRYRLAPQFPFPCAIYDVLACYLYLLSSYTPENIIIAGDSAGAGMALSILCMLRDQQRPMPAGAVLISPWVDLCHSFPSVMDDNSRDYIPAHGFQHRPSEAWPPPRPREQTKDSYDVATPGEVAAGDLEESIPLNPVNAQYQRIEIDGKVVQIQDQIQMYTTNDLLTHPLVSPVNQRTLGGLCPLLVLTGGGEVLRDEQIYIAHKAAFPSAFSKPGQEDTDTHPPATKVWLQVFANACHVLPTLAWTKPAKMVGDTIASFAATVWSDPGGLAPFRYELMSLSHPVELKSPLTPAAFPPPERIGVITPEPVKRWMEAKKKWDTKYATKRPIKDEEEYEEEEENMAGVPPSAAYRRRKKDKRTGSSEGHTGKERGWGMSMWAGWSAKSDTKVVRRQEAEAARGPAMEALVERQE</sequence>
<dbReference type="AlphaFoldDB" id="U4LUJ9"/>
<feature type="domain" description="Alpha/beta hydrolase fold-3" evidence="3">
    <location>
        <begin position="339"/>
        <end position="390"/>
    </location>
</feature>
<dbReference type="InterPro" id="IPR013094">
    <property type="entry name" value="AB_hydrolase_3"/>
</dbReference>
<feature type="region of interest" description="Disordered" evidence="2">
    <location>
        <begin position="513"/>
        <end position="596"/>
    </location>
</feature>
<evidence type="ECO:0000313" key="4">
    <source>
        <dbReference type="EMBL" id="CCX31721.1"/>
    </source>
</evidence>
<proteinExistence type="predicted"/>